<proteinExistence type="inferred from homology"/>
<dbReference type="AlphaFoldDB" id="A0A4Y5YJD0"/>
<keyword evidence="5" id="KW-0812">Transmembrane</keyword>
<dbReference type="KEGG" id="spol:FH971_18175"/>
<sequence length="451" mass="52169">MMFKPRRIIENLDNTVIFHYISSFMYRTSSCKVDDMTGDNLLYRHKWFLSYFLLAINFTYLKSISACLFIGRNLHLIIFVTMTYMLLVCGNSNASSTQDPVVLPNSYYSDLYSWNISGGLKQTQLGRGINVGNYLDAPFEGDWTGGKVLVEEDFKIIAKAGFKNVRIPIRWTAHTEQTFPYTINPIFMNRVKEVVGWANNSGLKAIINVHHYTEMMRATKKQKLSHILRLEGIWKQISVQFPLSEYSQADLIFELLNEPHGSIDVNDWNGIIERLLAVIWGNMDTPQANENTQRIVMIGTANWNVPDTLPKLSLPHYANKYNTIITVHNYKPFHFTHQGAKWVNGSNKWIGTNWLGTESETTSLITLFDNMTRWNSKANRNFEIYLGEFGVYSRYADPLQQKAWTAFIAREAEKRNISWAYWEYSSSFGAYDNNAKQWRPHLLEALVPVQQ</sequence>
<dbReference type="InterPro" id="IPR001547">
    <property type="entry name" value="Glyco_hydro_5"/>
</dbReference>
<feature type="domain" description="Glycoside hydrolase family 5" evidence="6">
    <location>
        <begin position="142"/>
        <end position="425"/>
    </location>
</feature>
<dbReference type="InterPro" id="IPR017853">
    <property type="entry name" value="GH"/>
</dbReference>
<reference evidence="7 8" key="1">
    <citation type="submission" date="2019-06" db="EMBL/GenBank/DDBJ databases">
        <title>The genome of Shewanella sp. SM1901.</title>
        <authorList>
            <person name="Cha Q."/>
        </authorList>
    </citation>
    <scope>NUCLEOTIDE SEQUENCE [LARGE SCALE GENOMIC DNA]</scope>
    <source>
        <strain evidence="7 8">SM1901</strain>
    </source>
</reference>
<dbReference type="GO" id="GO:0008422">
    <property type="term" value="F:beta-glucosidase activity"/>
    <property type="evidence" value="ECO:0007669"/>
    <property type="project" value="TreeGrafter"/>
</dbReference>
<protein>
    <submittedName>
        <fullName evidence="7">Glycoside hydrolase family 5 protein</fullName>
    </submittedName>
</protein>
<dbReference type="InterPro" id="IPR018087">
    <property type="entry name" value="Glyco_hydro_5_CS"/>
</dbReference>
<evidence type="ECO:0000256" key="2">
    <source>
        <dbReference type="ARBA" id="ARBA00022801"/>
    </source>
</evidence>
<dbReference type="InterPro" id="IPR050386">
    <property type="entry name" value="Glycosyl_hydrolase_5"/>
</dbReference>
<dbReference type="SUPFAM" id="SSF51445">
    <property type="entry name" value="(Trans)glycosidases"/>
    <property type="match status" value="1"/>
</dbReference>
<evidence type="ECO:0000256" key="4">
    <source>
        <dbReference type="RuleBase" id="RU361153"/>
    </source>
</evidence>
<evidence type="ECO:0000256" key="5">
    <source>
        <dbReference type="SAM" id="Phobius"/>
    </source>
</evidence>
<dbReference type="PANTHER" id="PTHR31297">
    <property type="entry name" value="GLUCAN ENDO-1,6-BETA-GLUCOSIDASE B"/>
    <property type="match status" value="1"/>
</dbReference>
<keyword evidence="3 4" id="KW-0326">Glycosidase</keyword>
<keyword evidence="8" id="KW-1185">Reference proteome</keyword>
<comment type="similarity">
    <text evidence="4">Belongs to the glycosyl hydrolase 5 (cellulase A) family.</text>
</comment>
<organism evidence="7 8">
    <name type="scientific">Shewanella polaris</name>
    <dbReference type="NCBI Taxonomy" id="2588449"/>
    <lineage>
        <taxon>Bacteria</taxon>
        <taxon>Pseudomonadati</taxon>
        <taxon>Pseudomonadota</taxon>
        <taxon>Gammaproteobacteria</taxon>
        <taxon>Alteromonadales</taxon>
        <taxon>Shewanellaceae</taxon>
        <taxon>Shewanella</taxon>
    </lineage>
</organism>
<dbReference type="Gene3D" id="3.20.20.80">
    <property type="entry name" value="Glycosidases"/>
    <property type="match status" value="1"/>
</dbReference>
<dbReference type="Pfam" id="PF00150">
    <property type="entry name" value="Cellulase"/>
    <property type="match status" value="1"/>
</dbReference>
<evidence type="ECO:0000256" key="3">
    <source>
        <dbReference type="ARBA" id="ARBA00023295"/>
    </source>
</evidence>
<evidence type="ECO:0000259" key="6">
    <source>
        <dbReference type="Pfam" id="PF00150"/>
    </source>
</evidence>
<gene>
    <name evidence="7" type="ORF">FH971_18175</name>
</gene>
<feature type="transmembrane region" description="Helical" evidence="5">
    <location>
        <begin position="48"/>
        <end position="69"/>
    </location>
</feature>
<accession>A0A4Y5YJD0</accession>
<dbReference type="GO" id="GO:0009986">
    <property type="term" value="C:cell surface"/>
    <property type="evidence" value="ECO:0007669"/>
    <property type="project" value="TreeGrafter"/>
</dbReference>
<name>A0A4Y5YJD0_9GAMM</name>
<dbReference type="GO" id="GO:0009251">
    <property type="term" value="P:glucan catabolic process"/>
    <property type="evidence" value="ECO:0007669"/>
    <property type="project" value="TreeGrafter"/>
</dbReference>
<dbReference type="PANTHER" id="PTHR31297:SF17">
    <property type="entry name" value="ENDOGLUCANASE"/>
    <property type="match status" value="1"/>
</dbReference>
<keyword evidence="5" id="KW-1133">Transmembrane helix</keyword>
<keyword evidence="5" id="KW-0472">Membrane</keyword>
<dbReference type="Proteomes" id="UP000319809">
    <property type="component" value="Chromosome"/>
</dbReference>
<dbReference type="GO" id="GO:0005576">
    <property type="term" value="C:extracellular region"/>
    <property type="evidence" value="ECO:0007669"/>
    <property type="project" value="TreeGrafter"/>
</dbReference>
<keyword evidence="2 4" id="KW-0378">Hydrolase</keyword>
<evidence type="ECO:0000256" key="1">
    <source>
        <dbReference type="ARBA" id="ARBA00022729"/>
    </source>
</evidence>
<dbReference type="EMBL" id="CP041036">
    <property type="protein sequence ID" value="QDE32718.1"/>
    <property type="molecule type" value="Genomic_DNA"/>
</dbReference>
<evidence type="ECO:0000313" key="7">
    <source>
        <dbReference type="EMBL" id="QDE32718.1"/>
    </source>
</evidence>
<dbReference type="PROSITE" id="PS00659">
    <property type="entry name" value="GLYCOSYL_HYDROL_F5"/>
    <property type="match status" value="1"/>
</dbReference>
<keyword evidence="1" id="KW-0732">Signal</keyword>
<dbReference type="RefSeq" id="WP_140235225.1">
    <property type="nucleotide sequence ID" value="NZ_CP041036.1"/>
</dbReference>
<evidence type="ECO:0000313" key="8">
    <source>
        <dbReference type="Proteomes" id="UP000319809"/>
    </source>
</evidence>